<keyword evidence="3 6" id="KW-0812">Transmembrane</keyword>
<dbReference type="OrthoDB" id="426527at2759"/>
<evidence type="ECO:0000256" key="5">
    <source>
        <dbReference type="ARBA" id="ARBA00023136"/>
    </source>
</evidence>
<evidence type="ECO:0000256" key="3">
    <source>
        <dbReference type="ARBA" id="ARBA00022692"/>
    </source>
</evidence>
<keyword evidence="5 6" id="KW-0472">Membrane</keyword>
<feature type="transmembrane region" description="Helical" evidence="6">
    <location>
        <begin position="49"/>
        <end position="69"/>
    </location>
</feature>
<reference evidence="7 8" key="1">
    <citation type="journal article" date="2019" name="Sci. Data">
        <title>Hybrid genome assembly and annotation of Danionella translucida.</title>
        <authorList>
            <person name="Kadobianskyi M."/>
            <person name="Schulze L."/>
            <person name="Schuelke M."/>
            <person name="Judkewitz B."/>
        </authorList>
    </citation>
    <scope>NUCLEOTIDE SEQUENCE [LARGE SCALE GENOMIC DNA]</scope>
    <source>
        <strain evidence="7 8">Bolton</strain>
    </source>
</reference>
<gene>
    <name evidence="7" type="ORF">DNTS_021886</name>
</gene>
<keyword evidence="8" id="KW-1185">Reference proteome</keyword>
<evidence type="ECO:0008006" key="9">
    <source>
        <dbReference type="Google" id="ProtNLM"/>
    </source>
</evidence>
<evidence type="ECO:0000313" key="8">
    <source>
        <dbReference type="Proteomes" id="UP000316079"/>
    </source>
</evidence>
<keyword evidence="4 6" id="KW-1133">Transmembrane helix</keyword>
<dbReference type="EMBL" id="SRMA01025229">
    <property type="protein sequence ID" value="TRY97409.1"/>
    <property type="molecule type" value="Genomic_DNA"/>
</dbReference>
<dbReference type="InterPro" id="IPR012435">
    <property type="entry name" value="TMEM144"/>
</dbReference>
<feature type="transmembrane region" description="Helical" evidence="6">
    <location>
        <begin position="136"/>
        <end position="155"/>
    </location>
</feature>
<evidence type="ECO:0000313" key="7">
    <source>
        <dbReference type="EMBL" id="TRY97409.1"/>
    </source>
</evidence>
<dbReference type="Pfam" id="PF07857">
    <property type="entry name" value="TMEM144"/>
    <property type="match status" value="1"/>
</dbReference>
<dbReference type="InterPro" id="IPR010651">
    <property type="entry name" value="Sugar_transport"/>
</dbReference>
<feature type="transmembrane region" description="Helical" evidence="6">
    <location>
        <begin position="98"/>
        <end position="116"/>
    </location>
</feature>
<accession>A0A553R5E1</accession>
<dbReference type="PANTHER" id="PTHR16119:SF17">
    <property type="entry name" value="TRANSMEMBRANE PROTEIN 144"/>
    <property type="match status" value="1"/>
</dbReference>
<feature type="transmembrane region" description="Helical" evidence="6">
    <location>
        <begin position="20"/>
        <end position="37"/>
    </location>
</feature>
<comment type="subcellular location">
    <subcellularLocation>
        <location evidence="1">Membrane</location>
        <topology evidence="1">Multi-pass membrane protein</topology>
    </subcellularLocation>
</comment>
<dbReference type="GO" id="GO:0015144">
    <property type="term" value="F:carbohydrate transmembrane transporter activity"/>
    <property type="evidence" value="ECO:0007669"/>
    <property type="project" value="InterPro"/>
</dbReference>
<dbReference type="STRING" id="623744.A0A553R5E1"/>
<organism evidence="7 8">
    <name type="scientific">Danionella cerebrum</name>
    <dbReference type="NCBI Taxonomy" id="2873325"/>
    <lineage>
        <taxon>Eukaryota</taxon>
        <taxon>Metazoa</taxon>
        <taxon>Chordata</taxon>
        <taxon>Craniata</taxon>
        <taxon>Vertebrata</taxon>
        <taxon>Euteleostomi</taxon>
        <taxon>Actinopterygii</taxon>
        <taxon>Neopterygii</taxon>
        <taxon>Teleostei</taxon>
        <taxon>Ostariophysi</taxon>
        <taxon>Cypriniformes</taxon>
        <taxon>Danionidae</taxon>
        <taxon>Danioninae</taxon>
        <taxon>Danionella</taxon>
    </lineage>
</organism>
<proteinExistence type="inferred from homology"/>
<evidence type="ECO:0000256" key="4">
    <source>
        <dbReference type="ARBA" id="ARBA00022989"/>
    </source>
</evidence>
<evidence type="ECO:0000256" key="6">
    <source>
        <dbReference type="SAM" id="Phobius"/>
    </source>
</evidence>
<comment type="caution">
    <text evidence="7">The sequence shown here is derived from an EMBL/GenBank/DDBJ whole genome shotgun (WGS) entry which is preliminary data.</text>
</comment>
<comment type="similarity">
    <text evidence="2">Belongs to the TMEM144 family.</text>
</comment>
<sequence>TPHRNVEFPSNEANKRENTYGFVACVVAVLLYGSYFVPVKTLDTGDGMFFQWICCLGIWFVGLVTDALFQPSRAHPAAMLGGALWATGNTTAVPVVKFIGLGLGILLWGSSGLLTGWASSRFGWFGLNVEEVSKPVLNYCGAGLCLLSAVLFFFVKSDVQLRTSAETMPLLIDDRRLSSDYIHPSDSWVDTISPKSKRVL</sequence>
<protein>
    <recommendedName>
        <fullName evidence="9">Transmembrane protein 144</fullName>
    </recommendedName>
</protein>
<evidence type="ECO:0000256" key="2">
    <source>
        <dbReference type="ARBA" id="ARBA00005731"/>
    </source>
</evidence>
<name>A0A553R5E1_9TELE</name>
<dbReference type="AlphaFoldDB" id="A0A553R5E1"/>
<feature type="non-terminal residue" evidence="7">
    <location>
        <position position="1"/>
    </location>
</feature>
<dbReference type="Proteomes" id="UP000316079">
    <property type="component" value="Unassembled WGS sequence"/>
</dbReference>
<dbReference type="PANTHER" id="PTHR16119">
    <property type="entry name" value="TRANSMEMBRANE PROTEIN 144"/>
    <property type="match status" value="1"/>
</dbReference>
<evidence type="ECO:0000256" key="1">
    <source>
        <dbReference type="ARBA" id="ARBA00004141"/>
    </source>
</evidence>
<dbReference type="GO" id="GO:0016020">
    <property type="term" value="C:membrane"/>
    <property type="evidence" value="ECO:0007669"/>
    <property type="project" value="UniProtKB-SubCell"/>
</dbReference>